<keyword evidence="5" id="KW-1185">Reference proteome</keyword>
<dbReference type="PANTHER" id="PTHR11908">
    <property type="entry name" value="XANTHINE DEHYDROGENASE"/>
    <property type="match status" value="1"/>
</dbReference>
<evidence type="ECO:0000313" key="4">
    <source>
        <dbReference type="EMBL" id="MFC3205571.1"/>
    </source>
</evidence>
<dbReference type="InterPro" id="IPR046867">
    <property type="entry name" value="AldOxase/xan_DH_MoCoBD2"/>
</dbReference>
<dbReference type="InterPro" id="IPR036856">
    <property type="entry name" value="Ald_Oxase/Xan_DH_a/b_sf"/>
</dbReference>
<dbReference type="SMART" id="SM01008">
    <property type="entry name" value="Ald_Xan_dh_C"/>
    <property type="match status" value="1"/>
</dbReference>
<protein>
    <submittedName>
        <fullName evidence="4">Xanthine dehydrogenase family protein molybdopterin-binding subunit</fullName>
    </submittedName>
</protein>
<dbReference type="InterPro" id="IPR000674">
    <property type="entry name" value="Ald_Oxase/Xan_DH_a/b"/>
</dbReference>
<dbReference type="SUPFAM" id="SSF54665">
    <property type="entry name" value="CO dehydrogenase molybdoprotein N-domain-like"/>
    <property type="match status" value="1"/>
</dbReference>
<dbReference type="InterPro" id="IPR016208">
    <property type="entry name" value="Ald_Oxase/xanthine_DH-like"/>
</dbReference>
<dbReference type="InterPro" id="IPR037165">
    <property type="entry name" value="AldOxase/xan_DH_Mopterin-bd_sf"/>
</dbReference>
<accession>A0ABV7K9A6</accession>
<dbReference type="Pfam" id="PF01315">
    <property type="entry name" value="Ald_Xan_dh_C"/>
    <property type="match status" value="1"/>
</dbReference>
<dbReference type="RefSeq" id="WP_378219147.1">
    <property type="nucleotide sequence ID" value="NZ_JBHRTK010000004.1"/>
</dbReference>
<organism evidence="4 5">
    <name type="scientific">Aquamicrobium soli</name>
    <dbReference type="NCBI Taxonomy" id="1811518"/>
    <lineage>
        <taxon>Bacteria</taxon>
        <taxon>Pseudomonadati</taxon>
        <taxon>Pseudomonadota</taxon>
        <taxon>Alphaproteobacteria</taxon>
        <taxon>Hyphomicrobiales</taxon>
        <taxon>Phyllobacteriaceae</taxon>
        <taxon>Aquamicrobium</taxon>
    </lineage>
</organism>
<dbReference type="Gene3D" id="3.30.365.10">
    <property type="entry name" value="Aldehyde oxidase/xanthine dehydrogenase, molybdopterin binding domain"/>
    <property type="match status" value="4"/>
</dbReference>
<proteinExistence type="predicted"/>
<dbReference type="Pfam" id="PF02738">
    <property type="entry name" value="MoCoBD_1"/>
    <property type="match status" value="1"/>
</dbReference>
<dbReference type="PANTHER" id="PTHR11908:SF132">
    <property type="entry name" value="ALDEHYDE OXIDASE 1-RELATED"/>
    <property type="match status" value="1"/>
</dbReference>
<sequence length="798" mass="84621">MDRAFGARFGAGLSSGRVEDLRLVTGKGRYAANLPGDLHAAFVRSPYSHARVLGIDRSEVLAMPGVRLVLTGRDLSEHGVRPFPFAKVLQREDGAPMASPTRWPLAVGEVHYVGDPVALVVADDAAKARDAAEAVQVDYEELACVVDLATAVEVGAPRASLELSDNLAASFRLGDAVAVDAAIAAAPHVTRLRVVNNRVIVNPMELRSAVASYDPVEGFVWNGATQTPHLSQAILAEVLGVGQEGVRVVVGDMGGAFGARIVPYPEDAALLYAARQLGRSVKWQSDRSEQFLSDTHARDHLTECTLATDGEGRILAARFDVLANMGAYLSYFGANIATHTGNRVATGVYDIPLLHVNVKVVLTNTVPTGPYRGAGRPEAIHRLERVLDVTASELGIDPVEIRRRNLVRPESMPYTAASGATYDSGDFGALMDRALALSDSQGVTGRREDARRRGMLFGRGVACHIDTTSSMVPSETVEVAFTRNGSVEIYCGVQAMGQGLETTFSQMASVRLGVPLDAVQVFRGDTSVVATKGQGSYGSRSLYIAGSALALALDRLADEARQALGKRFGVGPERIEESGGLFAIAGQQPISLSETMGLIGNSRLAATATFESVNCYPSGCYICEVEIDPETGVIRVTRFVAVDDVGIVMHPTIVHGQTRGGIVQGIGQALWEACRYDDAGQLSTGSLMDYALPRASDLPEIIVDFLPTRSPTNPLGAKGGGESGTIGAPPAVVNAVVDALQPYGVAHLDMPISPQAIVAILLEKMNKCCMQIPETGFDGLRGRGETVIKPTKQGEPTR</sequence>
<evidence type="ECO:0000259" key="3">
    <source>
        <dbReference type="SMART" id="SM01008"/>
    </source>
</evidence>
<keyword evidence="2" id="KW-0560">Oxidoreductase</keyword>
<dbReference type="Pfam" id="PF20256">
    <property type="entry name" value="MoCoBD_2"/>
    <property type="match status" value="1"/>
</dbReference>
<dbReference type="Gene3D" id="3.90.1170.50">
    <property type="entry name" value="Aldehyde oxidase/xanthine dehydrogenase, a/b hammerhead"/>
    <property type="match status" value="1"/>
</dbReference>
<evidence type="ECO:0000313" key="5">
    <source>
        <dbReference type="Proteomes" id="UP001595583"/>
    </source>
</evidence>
<comment type="caution">
    <text evidence="4">The sequence shown here is derived from an EMBL/GenBank/DDBJ whole genome shotgun (WGS) entry which is preliminary data.</text>
</comment>
<evidence type="ECO:0000256" key="2">
    <source>
        <dbReference type="ARBA" id="ARBA00023002"/>
    </source>
</evidence>
<keyword evidence="1" id="KW-0500">Molybdenum</keyword>
<evidence type="ECO:0000256" key="1">
    <source>
        <dbReference type="ARBA" id="ARBA00022505"/>
    </source>
</evidence>
<dbReference type="Proteomes" id="UP001595583">
    <property type="component" value="Unassembled WGS sequence"/>
</dbReference>
<dbReference type="SUPFAM" id="SSF56003">
    <property type="entry name" value="Molybdenum cofactor-binding domain"/>
    <property type="match status" value="1"/>
</dbReference>
<dbReference type="InterPro" id="IPR008274">
    <property type="entry name" value="AldOxase/xan_DH_MoCoBD1"/>
</dbReference>
<feature type="domain" description="Aldehyde oxidase/xanthine dehydrogenase a/b hammerhead" evidence="3">
    <location>
        <begin position="25"/>
        <end position="143"/>
    </location>
</feature>
<dbReference type="EMBL" id="JBHRTK010000004">
    <property type="protein sequence ID" value="MFC3205571.1"/>
    <property type="molecule type" value="Genomic_DNA"/>
</dbReference>
<reference evidence="5" key="1">
    <citation type="journal article" date="2019" name="Int. J. Syst. Evol. Microbiol.">
        <title>The Global Catalogue of Microorganisms (GCM) 10K type strain sequencing project: providing services to taxonomists for standard genome sequencing and annotation.</title>
        <authorList>
            <consortium name="The Broad Institute Genomics Platform"/>
            <consortium name="The Broad Institute Genome Sequencing Center for Infectious Disease"/>
            <person name="Wu L."/>
            <person name="Ma J."/>
        </authorList>
    </citation>
    <scope>NUCLEOTIDE SEQUENCE [LARGE SCALE GENOMIC DNA]</scope>
    <source>
        <strain evidence="5">KCTC 52165</strain>
    </source>
</reference>
<name>A0ABV7K9A6_9HYPH</name>
<gene>
    <name evidence="4" type="ORF">ACFOHJ_05045</name>
</gene>